<dbReference type="Proteomes" id="UP000031563">
    <property type="component" value="Unassembled WGS sequence"/>
</dbReference>
<proteinExistence type="predicted"/>
<dbReference type="AlphaFoldDB" id="A0A0F5HRA1"/>
<name>A0A0F5HRA1_BACTR</name>
<keyword evidence="2" id="KW-1185">Reference proteome</keyword>
<comment type="caution">
    <text evidence="1">The sequence shown here is derived from an EMBL/GenBank/DDBJ whole genome shotgun (WGS) entry which is preliminary data.</text>
</comment>
<evidence type="ECO:0000313" key="1">
    <source>
        <dbReference type="EMBL" id="KKB35530.1"/>
    </source>
</evidence>
<accession>A0A0F5HRA1</accession>
<reference evidence="1" key="1">
    <citation type="submission" date="2015-02" db="EMBL/GenBank/DDBJ databases">
        <title>Genome Assembly of Bacillaceae bacterium MTCC 8252.</title>
        <authorList>
            <person name="Verma A."/>
            <person name="Khatri I."/>
            <person name="Mual P."/>
            <person name="Subramanian S."/>
            <person name="Krishnamurthi S."/>
        </authorList>
    </citation>
    <scope>NUCLEOTIDE SEQUENCE [LARGE SCALE GENOMIC DNA]</scope>
    <source>
        <strain evidence="1">MTCC 8252</strain>
    </source>
</reference>
<evidence type="ECO:0000313" key="2">
    <source>
        <dbReference type="Proteomes" id="UP000031563"/>
    </source>
</evidence>
<protein>
    <submittedName>
        <fullName evidence="1">Uncharacterized protein</fullName>
    </submittedName>
</protein>
<dbReference type="EMBL" id="JWIR02000071">
    <property type="protein sequence ID" value="KKB35530.1"/>
    <property type="molecule type" value="Genomic_DNA"/>
</dbReference>
<sequence length="37" mass="4516">MLKFSVLLRQAFLLVFRFLFLTHERIHDFGNFLSVPY</sequence>
<organism evidence="1 2">
    <name type="scientific">Bacillus thermotolerans</name>
    <name type="common">Quasibacillus thermotolerans</name>
    <dbReference type="NCBI Taxonomy" id="1221996"/>
    <lineage>
        <taxon>Bacteria</taxon>
        <taxon>Bacillati</taxon>
        <taxon>Bacillota</taxon>
        <taxon>Bacilli</taxon>
        <taxon>Bacillales</taxon>
        <taxon>Bacillaceae</taxon>
        <taxon>Bacillus</taxon>
    </lineage>
</organism>
<gene>
    <name evidence="1" type="ORF">QY95_03383</name>
</gene>